<keyword evidence="1" id="KW-0175">Coiled coil</keyword>
<name>A0ABD7KRT7_9ENTR</name>
<evidence type="ECO:0000313" key="3">
    <source>
        <dbReference type="Proteomes" id="UP000077278"/>
    </source>
</evidence>
<comment type="caution">
    <text evidence="2">The sequence shown here is derived from an EMBL/GenBank/DDBJ whole genome shotgun (WGS) entry which is preliminary data.</text>
</comment>
<reference evidence="2 3" key="1">
    <citation type="submission" date="2016-03" db="EMBL/GenBank/DDBJ databases">
        <authorList>
            <consortium name="Pathogen Informatics"/>
        </authorList>
    </citation>
    <scope>NUCLEOTIDE SEQUENCE [LARGE SCALE GENOMIC DNA]</scope>
    <source>
        <strain evidence="3">e264</strain>
    </source>
</reference>
<dbReference type="Gene3D" id="1.20.5.340">
    <property type="match status" value="1"/>
</dbReference>
<proteinExistence type="predicted"/>
<protein>
    <submittedName>
        <fullName evidence="2">Uncharacterized protein</fullName>
    </submittedName>
</protein>
<gene>
    <name evidence="2" type="ORF">SAMEA2273136_05058</name>
</gene>
<organism evidence="2 3">
    <name type="scientific">Enterobacter roggenkampii</name>
    <dbReference type="NCBI Taxonomy" id="1812935"/>
    <lineage>
        <taxon>Bacteria</taxon>
        <taxon>Pseudomonadati</taxon>
        <taxon>Pseudomonadota</taxon>
        <taxon>Gammaproteobacteria</taxon>
        <taxon>Enterobacterales</taxon>
        <taxon>Enterobacteriaceae</taxon>
        <taxon>Enterobacter</taxon>
        <taxon>Enterobacter cloacae complex</taxon>
    </lineage>
</organism>
<dbReference type="EMBL" id="FKDD01000053">
    <property type="protein sequence ID" value="SAD58970.1"/>
    <property type="molecule type" value="Genomic_DNA"/>
</dbReference>
<evidence type="ECO:0000313" key="2">
    <source>
        <dbReference type="EMBL" id="SAD58970.1"/>
    </source>
</evidence>
<dbReference type="Proteomes" id="UP000077278">
    <property type="component" value="Unassembled WGS sequence"/>
</dbReference>
<evidence type="ECO:0000256" key="1">
    <source>
        <dbReference type="SAM" id="Coils"/>
    </source>
</evidence>
<sequence>MPETSGGDDAVSALTAERDGLKVRVSELEATVLQLNQDGDALKQQLASANGTITELETVRDALSQKLDALQAGSQNPDKKAKG</sequence>
<feature type="coiled-coil region" evidence="1">
    <location>
        <begin position="11"/>
        <end position="73"/>
    </location>
</feature>
<accession>A0ABD7KRT7</accession>
<dbReference type="AlphaFoldDB" id="A0ABD7KRT7"/>